<dbReference type="AlphaFoldDB" id="A0AAV4PFX0"/>
<sequence>MIRSDLCGLITIGNTLSTICPFCLYPYKTAAVNNCNTKIAMYSIGVLQRQRRKGLTVGRTFPSLHLQNCNVITAIQKLQCIALEFCKDIDGKGLW</sequence>
<evidence type="ECO:0000313" key="2">
    <source>
        <dbReference type="Proteomes" id="UP001054837"/>
    </source>
</evidence>
<organism evidence="1 2">
    <name type="scientific">Caerostris darwini</name>
    <dbReference type="NCBI Taxonomy" id="1538125"/>
    <lineage>
        <taxon>Eukaryota</taxon>
        <taxon>Metazoa</taxon>
        <taxon>Ecdysozoa</taxon>
        <taxon>Arthropoda</taxon>
        <taxon>Chelicerata</taxon>
        <taxon>Arachnida</taxon>
        <taxon>Araneae</taxon>
        <taxon>Araneomorphae</taxon>
        <taxon>Entelegynae</taxon>
        <taxon>Araneoidea</taxon>
        <taxon>Araneidae</taxon>
        <taxon>Caerostris</taxon>
    </lineage>
</organism>
<dbReference type="Proteomes" id="UP001054837">
    <property type="component" value="Unassembled WGS sequence"/>
</dbReference>
<keyword evidence="2" id="KW-1185">Reference proteome</keyword>
<reference evidence="1 2" key="1">
    <citation type="submission" date="2021-06" db="EMBL/GenBank/DDBJ databases">
        <title>Caerostris darwini draft genome.</title>
        <authorList>
            <person name="Kono N."/>
            <person name="Arakawa K."/>
        </authorList>
    </citation>
    <scope>NUCLEOTIDE SEQUENCE [LARGE SCALE GENOMIC DNA]</scope>
</reference>
<accession>A0AAV4PFX0</accession>
<evidence type="ECO:0000313" key="1">
    <source>
        <dbReference type="EMBL" id="GIX94032.1"/>
    </source>
</evidence>
<comment type="caution">
    <text evidence="1">The sequence shown here is derived from an EMBL/GenBank/DDBJ whole genome shotgun (WGS) entry which is preliminary data.</text>
</comment>
<name>A0AAV4PFX0_9ARAC</name>
<gene>
    <name evidence="1" type="ORF">CDAR_548271</name>
</gene>
<protein>
    <submittedName>
        <fullName evidence="1">Uncharacterized protein</fullName>
    </submittedName>
</protein>
<dbReference type="EMBL" id="BPLQ01002568">
    <property type="protein sequence ID" value="GIX94032.1"/>
    <property type="molecule type" value="Genomic_DNA"/>
</dbReference>
<proteinExistence type="predicted"/>